<evidence type="ECO:0000256" key="7">
    <source>
        <dbReference type="ARBA" id="ARBA00022729"/>
    </source>
</evidence>
<keyword evidence="11 14" id="KW-0472">Membrane</keyword>
<keyword evidence="12 19" id="KW-0675">Receptor</keyword>
<keyword evidence="6 14" id="KW-0812">Transmembrane</keyword>
<dbReference type="InterPro" id="IPR012910">
    <property type="entry name" value="Plug_dom"/>
</dbReference>
<dbReference type="GO" id="GO:0009279">
    <property type="term" value="C:cell outer membrane"/>
    <property type="evidence" value="ECO:0007669"/>
    <property type="project" value="UniProtKB-SubCell"/>
</dbReference>
<evidence type="ECO:0000256" key="5">
    <source>
        <dbReference type="ARBA" id="ARBA00022496"/>
    </source>
</evidence>
<dbReference type="Gene3D" id="2.170.130.10">
    <property type="entry name" value="TonB-dependent receptor, plug domain"/>
    <property type="match status" value="1"/>
</dbReference>
<dbReference type="PANTHER" id="PTHR32552:SF68">
    <property type="entry name" value="FERRICHROME OUTER MEMBRANE TRANSPORTER_PHAGE RECEPTOR"/>
    <property type="match status" value="1"/>
</dbReference>
<dbReference type="PROSITE" id="PS52016">
    <property type="entry name" value="TONB_DEPENDENT_REC_3"/>
    <property type="match status" value="1"/>
</dbReference>
<reference evidence="19" key="1">
    <citation type="submission" date="2022-05" db="EMBL/GenBank/DDBJ databases">
        <title>Description of a novel species of Leclercia; Leclercia tamurae and the Proposal for a Novel Genus Silvania gen. nov. Containing Two Novel Species Silvania hatchlandensis sp. nov. and Silvania confinis sp. nov. Isolated from the Rhizosphere of Oak.</title>
        <authorList>
            <person name="Maddock D.W."/>
            <person name="Brady C.L."/>
            <person name="Denman S."/>
            <person name="Arnold D."/>
        </authorList>
    </citation>
    <scope>NUCLEOTIDE SEQUENCE</scope>
    <source>
        <strain evidence="19">H4N4</strain>
    </source>
</reference>
<dbReference type="FunFam" id="2.40.170.20:FF:000005">
    <property type="entry name" value="TonB-dependent siderophore receptor"/>
    <property type="match status" value="1"/>
</dbReference>
<comment type="caution">
    <text evidence="19">The sequence shown here is derived from an EMBL/GenBank/DDBJ whole genome shotgun (WGS) entry which is preliminary data.</text>
</comment>
<dbReference type="GO" id="GO:0015891">
    <property type="term" value="P:siderophore transport"/>
    <property type="evidence" value="ECO:0007669"/>
    <property type="project" value="InterPro"/>
</dbReference>
<proteinExistence type="inferred from homology"/>
<dbReference type="InterPro" id="IPR010105">
    <property type="entry name" value="TonB_sidphr_rcpt"/>
</dbReference>
<dbReference type="InterPro" id="IPR000531">
    <property type="entry name" value="Beta-barrel_TonB"/>
</dbReference>
<keyword evidence="13 14" id="KW-0998">Cell outer membrane</keyword>
<dbReference type="Gene3D" id="2.40.170.20">
    <property type="entry name" value="TonB-dependent receptor, beta-barrel domain"/>
    <property type="match status" value="1"/>
</dbReference>
<keyword evidence="5" id="KW-0410">Iron transport</keyword>
<protein>
    <submittedName>
        <fullName evidence="19">Ferrioxamine B receptor FoxA</fullName>
    </submittedName>
</protein>
<keyword evidence="3 14" id="KW-0813">Transport</keyword>
<keyword evidence="7 16" id="KW-0732">Signal</keyword>
<comment type="similarity">
    <text evidence="2 14 15">Belongs to the TonB-dependent receptor family.</text>
</comment>
<dbReference type="NCBIfam" id="TIGR01783">
    <property type="entry name" value="TonB-siderophor"/>
    <property type="match status" value="1"/>
</dbReference>
<evidence type="ECO:0000256" key="8">
    <source>
        <dbReference type="ARBA" id="ARBA00023004"/>
    </source>
</evidence>
<feature type="signal peptide" evidence="16">
    <location>
        <begin position="1"/>
        <end position="30"/>
    </location>
</feature>
<dbReference type="CDD" id="cd01347">
    <property type="entry name" value="ligand_gated_channel"/>
    <property type="match status" value="1"/>
</dbReference>
<evidence type="ECO:0000256" key="13">
    <source>
        <dbReference type="ARBA" id="ARBA00023237"/>
    </source>
</evidence>
<dbReference type="AlphaFoldDB" id="A0A9J6QFD5"/>
<evidence type="ECO:0000256" key="6">
    <source>
        <dbReference type="ARBA" id="ARBA00022692"/>
    </source>
</evidence>
<dbReference type="InterPro" id="IPR037066">
    <property type="entry name" value="Plug_dom_sf"/>
</dbReference>
<dbReference type="InterPro" id="IPR036942">
    <property type="entry name" value="Beta-barrel_TonB_sf"/>
</dbReference>
<organism evidence="19 20">
    <name type="scientific">Silvania confinis</name>
    <dbReference type="NCBI Taxonomy" id="2926470"/>
    <lineage>
        <taxon>Bacteria</taxon>
        <taxon>Pseudomonadati</taxon>
        <taxon>Pseudomonadota</taxon>
        <taxon>Gammaproteobacteria</taxon>
        <taxon>Enterobacterales</taxon>
        <taxon>Enterobacteriaceae</taxon>
        <taxon>Silvania</taxon>
    </lineage>
</organism>
<feature type="domain" description="TonB-dependent receptor-like beta-barrel" evidence="17">
    <location>
        <begin position="235"/>
        <end position="671"/>
    </location>
</feature>
<dbReference type="GO" id="GO:0038023">
    <property type="term" value="F:signaling receptor activity"/>
    <property type="evidence" value="ECO:0007669"/>
    <property type="project" value="InterPro"/>
</dbReference>
<evidence type="ECO:0000256" key="1">
    <source>
        <dbReference type="ARBA" id="ARBA00004571"/>
    </source>
</evidence>
<evidence type="ECO:0000256" key="12">
    <source>
        <dbReference type="ARBA" id="ARBA00023170"/>
    </source>
</evidence>
<dbReference type="Pfam" id="PF07715">
    <property type="entry name" value="Plug"/>
    <property type="match status" value="1"/>
</dbReference>
<dbReference type="Proteomes" id="UP001061282">
    <property type="component" value="Unassembled WGS sequence"/>
</dbReference>
<comment type="subcellular location">
    <subcellularLocation>
        <location evidence="1 14">Cell outer membrane</location>
        <topology evidence="1 14">Multi-pass membrane protein</topology>
    </subcellularLocation>
</comment>
<evidence type="ECO:0000256" key="3">
    <source>
        <dbReference type="ARBA" id="ARBA00022448"/>
    </source>
</evidence>
<evidence type="ECO:0000256" key="16">
    <source>
        <dbReference type="SAM" id="SignalP"/>
    </source>
</evidence>
<keyword evidence="20" id="KW-1185">Reference proteome</keyword>
<sequence>MPLEIFMFAKSRLALLVGWVTGSVAFPVLAQDTPKTETVVVTSQMQSGATKLATPDIETPQAVSIVTREQFEEQGATSVRQAVSYTPGVYSNQIGASNRFDYIVLRGFSDGSLDNIYLDGLKMMGDTNSHSSLVVDPWFLDNIEVVRGPASVLYGRSSPGGIVALTSRKPSFDAGGEIKLFAGNNEQRGAMFDFTGPLDDNDRVAARLSGMTRYADSQFDPLKEERYALMPSLTWRITDNTRLDLMAYLHRDPEGGSHSGLPYEGTVVPYNGQRISNTFFEGEDDYDKYDRRENMVGYNIEHQFDSGWSVRQKLRYLHTDVELNQVYAAGWLNATDLNRGYSGSDEKMDAITLDNQIDGSFDTGIVNHRVLIGMDYQDRSNDTTGYYGGFPPINAFNPVYGAQPDYITMYGQEKHKLRQTGYYLQDQLSLDRWRLTLGGRYDQVSVSNIDKLNNTRSDLDKNNFSSRAALLYLFDNGIAPYISYSTAFTPTSFADANGDLLEPMEGKQWEAGVKVEPEGMNSQFSASVFRINQTNIATKEEPTDPYRSIGEIESEGVELEAVSQLTDSLRVQAAYTYTDIRYKKSSPEEQGKRAVYAPRNMASTWLSYDVKTGPLDGLTVGSGVRYVNGVTSDRLNTHTLPSYTLVDLAVGYDLSKVGLTGVSAQLNVNNLTDESYVAACNSLSYCYFGAERSIVGSVSWKF</sequence>
<evidence type="ECO:0000259" key="17">
    <source>
        <dbReference type="Pfam" id="PF00593"/>
    </source>
</evidence>
<feature type="chain" id="PRO_5039914669" evidence="16">
    <location>
        <begin position="31"/>
        <end position="702"/>
    </location>
</feature>
<evidence type="ECO:0000256" key="2">
    <source>
        <dbReference type="ARBA" id="ARBA00009810"/>
    </source>
</evidence>
<keyword evidence="9" id="KW-0406">Ion transport</keyword>
<keyword evidence="4 14" id="KW-1134">Transmembrane beta strand</keyword>
<evidence type="ECO:0000313" key="20">
    <source>
        <dbReference type="Proteomes" id="UP001061282"/>
    </source>
</evidence>
<dbReference type="Pfam" id="PF00593">
    <property type="entry name" value="TonB_dep_Rec_b-barrel"/>
    <property type="match status" value="1"/>
</dbReference>
<evidence type="ECO:0000256" key="9">
    <source>
        <dbReference type="ARBA" id="ARBA00023065"/>
    </source>
</evidence>
<gene>
    <name evidence="19" type="primary">foxA</name>
    <name evidence="19" type="ORF">M8013_12000</name>
</gene>
<keyword evidence="8" id="KW-0408">Iron</keyword>
<keyword evidence="10 15" id="KW-0798">TonB box</keyword>
<dbReference type="GO" id="GO:0015344">
    <property type="term" value="F:siderophore uptake transmembrane transporter activity"/>
    <property type="evidence" value="ECO:0007669"/>
    <property type="project" value="TreeGrafter"/>
</dbReference>
<dbReference type="InterPro" id="IPR039426">
    <property type="entry name" value="TonB-dep_rcpt-like"/>
</dbReference>
<evidence type="ECO:0000256" key="4">
    <source>
        <dbReference type="ARBA" id="ARBA00022452"/>
    </source>
</evidence>
<accession>A0A9J6QFD5</accession>
<evidence type="ECO:0000256" key="15">
    <source>
        <dbReference type="RuleBase" id="RU003357"/>
    </source>
</evidence>
<dbReference type="EMBL" id="JAMGZJ010000075">
    <property type="protein sequence ID" value="MCU6669468.1"/>
    <property type="molecule type" value="Genomic_DNA"/>
</dbReference>
<name>A0A9J6QFD5_9ENTR</name>
<dbReference type="RefSeq" id="WP_271268031.1">
    <property type="nucleotide sequence ID" value="NZ_JAMGZJ010000075.1"/>
</dbReference>
<evidence type="ECO:0000259" key="18">
    <source>
        <dbReference type="Pfam" id="PF07715"/>
    </source>
</evidence>
<evidence type="ECO:0000256" key="14">
    <source>
        <dbReference type="PROSITE-ProRule" id="PRU01360"/>
    </source>
</evidence>
<dbReference type="FunFam" id="2.170.130.10:FF:000001">
    <property type="entry name" value="Catecholate siderophore TonB-dependent receptor"/>
    <property type="match status" value="1"/>
</dbReference>
<evidence type="ECO:0000313" key="19">
    <source>
        <dbReference type="EMBL" id="MCU6669468.1"/>
    </source>
</evidence>
<dbReference type="SUPFAM" id="SSF56935">
    <property type="entry name" value="Porins"/>
    <property type="match status" value="1"/>
</dbReference>
<dbReference type="PANTHER" id="PTHR32552">
    <property type="entry name" value="FERRICHROME IRON RECEPTOR-RELATED"/>
    <property type="match status" value="1"/>
</dbReference>
<evidence type="ECO:0000256" key="11">
    <source>
        <dbReference type="ARBA" id="ARBA00023136"/>
    </source>
</evidence>
<evidence type="ECO:0000256" key="10">
    <source>
        <dbReference type="ARBA" id="ARBA00023077"/>
    </source>
</evidence>
<feature type="domain" description="TonB-dependent receptor plug" evidence="18">
    <location>
        <begin position="57"/>
        <end position="162"/>
    </location>
</feature>